<dbReference type="EMBL" id="JAUEPS010000038">
    <property type="protein sequence ID" value="KAK0449670.1"/>
    <property type="molecule type" value="Genomic_DNA"/>
</dbReference>
<protein>
    <submittedName>
        <fullName evidence="1">Uncharacterized protein</fullName>
    </submittedName>
</protein>
<gene>
    <name evidence="1" type="ORF">EV420DRAFT_1338523</name>
</gene>
<keyword evidence="2" id="KW-1185">Reference proteome</keyword>
<accession>A0AA39JXJ5</accession>
<dbReference type="Proteomes" id="UP001175211">
    <property type="component" value="Unassembled WGS sequence"/>
</dbReference>
<evidence type="ECO:0000313" key="1">
    <source>
        <dbReference type="EMBL" id="KAK0449670.1"/>
    </source>
</evidence>
<comment type="caution">
    <text evidence="1">The sequence shown here is derived from an EMBL/GenBank/DDBJ whole genome shotgun (WGS) entry which is preliminary data.</text>
</comment>
<organism evidence="1 2">
    <name type="scientific">Armillaria tabescens</name>
    <name type="common">Ringless honey mushroom</name>
    <name type="synonym">Agaricus tabescens</name>
    <dbReference type="NCBI Taxonomy" id="1929756"/>
    <lineage>
        <taxon>Eukaryota</taxon>
        <taxon>Fungi</taxon>
        <taxon>Dikarya</taxon>
        <taxon>Basidiomycota</taxon>
        <taxon>Agaricomycotina</taxon>
        <taxon>Agaricomycetes</taxon>
        <taxon>Agaricomycetidae</taxon>
        <taxon>Agaricales</taxon>
        <taxon>Marasmiineae</taxon>
        <taxon>Physalacriaceae</taxon>
        <taxon>Desarmillaria</taxon>
    </lineage>
</organism>
<name>A0AA39JXJ5_ARMTA</name>
<dbReference type="GeneID" id="85352451"/>
<dbReference type="RefSeq" id="XP_060326962.1">
    <property type="nucleotide sequence ID" value="XM_060468903.1"/>
</dbReference>
<evidence type="ECO:0000313" key="2">
    <source>
        <dbReference type="Proteomes" id="UP001175211"/>
    </source>
</evidence>
<dbReference type="AlphaFoldDB" id="A0AA39JXJ5"/>
<reference evidence="1" key="1">
    <citation type="submission" date="2023-06" db="EMBL/GenBank/DDBJ databases">
        <authorList>
            <consortium name="Lawrence Berkeley National Laboratory"/>
            <person name="Ahrendt S."/>
            <person name="Sahu N."/>
            <person name="Indic B."/>
            <person name="Wong-Bajracharya J."/>
            <person name="Merenyi Z."/>
            <person name="Ke H.-M."/>
            <person name="Monk M."/>
            <person name="Kocsube S."/>
            <person name="Drula E."/>
            <person name="Lipzen A."/>
            <person name="Balint B."/>
            <person name="Henrissat B."/>
            <person name="Andreopoulos B."/>
            <person name="Martin F.M."/>
            <person name="Harder C.B."/>
            <person name="Rigling D."/>
            <person name="Ford K.L."/>
            <person name="Foster G.D."/>
            <person name="Pangilinan J."/>
            <person name="Papanicolaou A."/>
            <person name="Barry K."/>
            <person name="LaButti K."/>
            <person name="Viragh M."/>
            <person name="Koriabine M."/>
            <person name="Yan M."/>
            <person name="Riley R."/>
            <person name="Champramary S."/>
            <person name="Plett K.L."/>
            <person name="Tsai I.J."/>
            <person name="Slot J."/>
            <person name="Sipos G."/>
            <person name="Plett J."/>
            <person name="Nagy L.G."/>
            <person name="Grigoriev I.V."/>
        </authorList>
    </citation>
    <scope>NUCLEOTIDE SEQUENCE</scope>
    <source>
        <strain evidence="1">CCBAS 213</strain>
    </source>
</reference>
<proteinExistence type="predicted"/>
<sequence>MIKFSVPRPCFVRYCDQANMCCYPSEQKEVFLNHARMVIARLRDFSGDCPGRRFTCGLKMQRPSRAALLVALLSHGVMATALPPSELARFTKALSPPL</sequence>